<proteinExistence type="predicted"/>
<dbReference type="GO" id="GO:0035556">
    <property type="term" value="P:intracellular signal transduction"/>
    <property type="evidence" value="ECO:0007669"/>
    <property type="project" value="InterPro"/>
</dbReference>
<dbReference type="InterPro" id="IPR036572">
    <property type="entry name" value="Doublecortin_dom_sf"/>
</dbReference>
<evidence type="ECO:0000313" key="3">
    <source>
        <dbReference type="Proteomes" id="UP000663860"/>
    </source>
</evidence>
<gene>
    <name evidence="2" type="ORF">IZO911_LOCUS43770</name>
</gene>
<name>A0A815RI97_9BILA</name>
<dbReference type="PANTHER" id="PTHR46302:SF3">
    <property type="entry name" value="DOUBLECORTIN DOMAIN-CONTAINING PROTEIN 1"/>
    <property type="match status" value="1"/>
</dbReference>
<organism evidence="2 3">
    <name type="scientific">Adineta steineri</name>
    <dbReference type="NCBI Taxonomy" id="433720"/>
    <lineage>
        <taxon>Eukaryota</taxon>
        <taxon>Metazoa</taxon>
        <taxon>Spiralia</taxon>
        <taxon>Gnathifera</taxon>
        <taxon>Rotifera</taxon>
        <taxon>Eurotatoria</taxon>
        <taxon>Bdelloidea</taxon>
        <taxon>Adinetida</taxon>
        <taxon>Adinetidae</taxon>
        <taxon>Adineta</taxon>
    </lineage>
</organism>
<dbReference type="AlphaFoldDB" id="A0A815RI97"/>
<protein>
    <submittedName>
        <fullName evidence="2">Uncharacterized protein</fullName>
    </submittedName>
</protein>
<dbReference type="Proteomes" id="UP000663860">
    <property type="component" value="Unassembled WGS sequence"/>
</dbReference>
<accession>A0A815RI97</accession>
<reference evidence="2" key="1">
    <citation type="submission" date="2021-02" db="EMBL/GenBank/DDBJ databases">
        <authorList>
            <person name="Nowell W R."/>
        </authorList>
    </citation>
    <scope>NUCLEOTIDE SEQUENCE</scope>
</reference>
<dbReference type="SUPFAM" id="SSF89837">
    <property type="entry name" value="Doublecortin (DC)"/>
    <property type="match status" value="1"/>
</dbReference>
<dbReference type="InterPro" id="IPR043188">
    <property type="entry name" value="DCDC1"/>
</dbReference>
<dbReference type="PANTHER" id="PTHR46302">
    <property type="entry name" value="DOUBLECORTIN DOMAIN-CONTAINING PROTEIN 1"/>
    <property type="match status" value="1"/>
</dbReference>
<dbReference type="GO" id="GO:1902412">
    <property type="term" value="P:regulation of mitotic cytokinesis"/>
    <property type="evidence" value="ECO:0007669"/>
    <property type="project" value="InterPro"/>
</dbReference>
<dbReference type="GO" id="GO:0030496">
    <property type="term" value="C:midbody"/>
    <property type="evidence" value="ECO:0007669"/>
    <property type="project" value="TreeGrafter"/>
</dbReference>
<comment type="caution">
    <text evidence="2">The sequence shown here is derived from an EMBL/GenBank/DDBJ whole genome shotgun (WGS) entry which is preliminary data.</text>
</comment>
<evidence type="ECO:0000256" key="1">
    <source>
        <dbReference type="SAM" id="MobiDB-lite"/>
    </source>
</evidence>
<feature type="region of interest" description="Disordered" evidence="1">
    <location>
        <begin position="89"/>
        <end position="234"/>
    </location>
</feature>
<feature type="compositionally biased region" description="Acidic residues" evidence="1">
    <location>
        <begin position="155"/>
        <end position="164"/>
    </location>
</feature>
<dbReference type="GO" id="GO:0008017">
    <property type="term" value="F:microtubule binding"/>
    <property type="evidence" value="ECO:0007669"/>
    <property type="project" value="InterPro"/>
</dbReference>
<evidence type="ECO:0000313" key="2">
    <source>
        <dbReference type="EMBL" id="CAF1476851.1"/>
    </source>
</evidence>
<feature type="compositionally biased region" description="Polar residues" evidence="1">
    <location>
        <begin position="170"/>
        <end position="208"/>
    </location>
</feature>
<sequence length="234" mass="26128">MEAAKMKLNLMQPIQALFDENGHIIERFDQLNRDQLVCVSTTKTFISFSEKQREVDVKADWARTRNKYGDQATDIRVSSNLSTFPHAADPFGPPILTSDDQNQIRPTTTTKPPPAPAPLYRRLAIEQQQQPPPKSATLTEITPSPIVMKDSLMLSDDDDDGPDSEIERITNVNNDENESSRTTTAASRNGAQAKSPFSQLFPANSRSLAPTRPPPSTQKSDSDDDEFIKMLKRK</sequence>
<dbReference type="EMBL" id="CAJNOE010002289">
    <property type="protein sequence ID" value="CAF1476851.1"/>
    <property type="molecule type" value="Genomic_DNA"/>
</dbReference>